<dbReference type="Gene3D" id="2.40.70.10">
    <property type="entry name" value="Acid Proteases"/>
    <property type="match status" value="1"/>
</dbReference>
<accession>A0ABD3IL68</accession>
<dbReference type="Proteomes" id="UP001633002">
    <property type="component" value="Unassembled WGS sequence"/>
</dbReference>
<evidence type="ECO:0000259" key="3">
    <source>
        <dbReference type="Pfam" id="PF13352"/>
    </source>
</evidence>
<dbReference type="InterPro" id="IPR021109">
    <property type="entry name" value="Peptidase_aspartic_dom_sf"/>
</dbReference>
<dbReference type="Pfam" id="PF13352">
    <property type="entry name" value="DUF4100"/>
    <property type="match status" value="1"/>
</dbReference>
<sequence length="968" mass="105113">MASSTSIGASTSADGIGSGGAATGSGVGATAAGSGAATSGAATSGAAGVGFTGVGDAGSTIPPGVVPPMDATGILQALATLIRQQPVGEMRSTKALQSVVRKLGRFDGREVSHYLREYRGELVLAKVSDTEAVANFELVVEHELRDRVREIARRFIVVLGGWELFERAMKEEFLEEDTERITRRTFLDWVERRPGLTMGLNELFREFDRRYGQLPFRERLTLETRRTELFLRAADDMSADRLCFMLADRAAEGGISSEWARVQEAVSILTRQRRAMGHYAVHDVQQRYGVPQGAQPLPAATGPIPQTYGFAPASVPFPVHAVPMQMHVAQMPQPMVLPQVPASMVPPMGVRPMGVPQAPAGGPNGNQGQQNAIDDLTRQLRDLRVEMAGLRRGPAFAADGRPRAAFPRQCIWCDSPDHLRAECGELAAAVREGIVHYRDGRLHLTASGQPLATRFGRGGMRTLIPAPVGGAAAAVAVGDQHRIADVLAGHLDYSGVACPVTLEDAYRGHETPRSMEELRRGAQAFRRTTGWEDPVDLTSVQAYLNTGKHVHWADDAIVEEKRRRDATDLDTGVPEGIAPRVTRRRAGELESGTPSTSRNPPPAPGPMEGVQKSAEKPAGRRATPQEKGKAPAYKLKSDIESAVDIRSIFENQILNAKFEFTLRDLLGIAKKKLHDLLIDVVKRKRQALSEETTSQMIGAADEDFGLGEVFSSEVADCESEFEHVALVAPSAADIDDLEEDEMLNHTPDSHFTESHWARATTQTKVKLEGLAEPIMALVDHGSEINIMTREVWERGQWPIEKDHGWALRSANNERSQMYGACPNVRVKIGDVEVDQHFFVHSTASFPVILGQPYITAVRMETKVMNDGSHFARIRSLDERGCGSEGSADLIPSEQLVGYEGSLKVVQKTGGLHSVQGLCDGLVSVFGDGWSCFQSLEKMCRAEKKRVKTVTAELSASGVLEGDEKISGS</sequence>
<dbReference type="CDD" id="cd00303">
    <property type="entry name" value="retropepsin_like"/>
    <property type="match status" value="1"/>
</dbReference>
<dbReference type="AlphaFoldDB" id="A0ABD3IL68"/>
<dbReference type="InterPro" id="IPR025165">
    <property type="entry name" value="DUF4100"/>
</dbReference>
<gene>
    <name evidence="4" type="ORF">R1sor_020281</name>
</gene>
<organism evidence="4 5">
    <name type="scientific">Riccia sorocarpa</name>
    <dbReference type="NCBI Taxonomy" id="122646"/>
    <lineage>
        <taxon>Eukaryota</taxon>
        <taxon>Viridiplantae</taxon>
        <taxon>Streptophyta</taxon>
        <taxon>Embryophyta</taxon>
        <taxon>Marchantiophyta</taxon>
        <taxon>Marchantiopsida</taxon>
        <taxon>Marchantiidae</taxon>
        <taxon>Marchantiales</taxon>
        <taxon>Ricciaceae</taxon>
        <taxon>Riccia</taxon>
    </lineage>
</organism>
<evidence type="ECO:0000313" key="4">
    <source>
        <dbReference type="EMBL" id="KAL3702259.1"/>
    </source>
</evidence>
<comment type="caution">
    <text evidence="4">The sequence shown here is derived from an EMBL/GenBank/DDBJ whole genome shotgun (WGS) entry which is preliminary data.</text>
</comment>
<keyword evidence="1" id="KW-0175">Coiled coil</keyword>
<feature type="domain" description="DUF4100" evidence="3">
    <location>
        <begin position="593"/>
        <end position="686"/>
    </location>
</feature>
<protein>
    <recommendedName>
        <fullName evidence="3">DUF4100 domain-containing protein</fullName>
    </recommendedName>
</protein>
<reference evidence="4 5" key="1">
    <citation type="submission" date="2024-09" db="EMBL/GenBank/DDBJ databases">
        <title>Chromosome-scale assembly of Riccia sorocarpa.</title>
        <authorList>
            <person name="Paukszto L."/>
        </authorList>
    </citation>
    <scope>NUCLEOTIDE SEQUENCE [LARGE SCALE GENOMIC DNA]</scope>
    <source>
        <strain evidence="4">LP-2024</strain>
        <tissue evidence="4">Aerial parts of the thallus</tissue>
    </source>
</reference>
<proteinExistence type="predicted"/>
<feature type="coiled-coil region" evidence="1">
    <location>
        <begin position="366"/>
        <end position="393"/>
    </location>
</feature>
<name>A0ABD3IL68_9MARC</name>
<feature type="region of interest" description="Disordered" evidence="2">
    <location>
        <begin position="563"/>
        <end position="633"/>
    </location>
</feature>
<dbReference type="EMBL" id="JBJQOH010000001">
    <property type="protein sequence ID" value="KAL3702259.1"/>
    <property type="molecule type" value="Genomic_DNA"/>
</dbReference>
<keyword evidence="5" id="KW-1185">Reference proteome</keyword>
<feature type="compositionally biased region" description="Basic and acidic residues" evidence="2">
    <location>
        <begin position="613"/>
        <end position="633"/>
    </location>
</feature>
<evidence type="ECO:0000256" key="2">
    <source>
        <dbReference type="SAM" id="MobiDB-lite"/>
    </source>
</evidence>
<evidence type="ECO:0000313" key="5">
    <source>
        <dbReference type="Proteomes" id="UP001633002"/>
    </source>
</evidence>
<evidence type="ECO:0000256" key="1">
    <source>
        <dbReference type="SAM" id="Coils"/>
    </source>
</evidence>